<sequence length="102" mass="11311">MQSMSNLHGSYGLPLCVSGIAHPLSFSKEMADHDRRREAIKRQRSQSLAEPHANQEMGTQRFLERVLAEIKEGEVEVDGDLAGLLHDLILTHIYLACTAKAA</sequence>
<feature type="compositionally biased region" description="Basic and acidic residues" evidence="1">
    <location>
        <begin position="31"/>
        <end position="41"/>
    </location>
</feature>
<dbReference type="Proteomes" id="UP000235220">
    <property type="component" value="Chromosome 14"/>
</dbReference>
<keyword evidence="2" id="KW-1185">Reference proteome</keyword>
<reference evidence="3" key="1">
    <citation type="submission" date="2025-08" db="UniProtKB">
        <authorList>
            <consortium name="RefSeq"/>
        </authorList>
    </citation>
    <scope>IDENTIFICATION</scope>
    <source>
        <tissue evidence="3">Leaves</tissue>
    </source>
</reference>
<evidence type="ECO:0000313" key="2">
    <source>
        <dbReference type="Proteomes" id="UP000235220"/>
    </source>
</evidence>
<evidence type="ECO:0000313" key="3">
    <source>
        <dbReference type="RefSeq" id="XP_018819485.1"/>
    </source>
</evidence>
<feature type="region of interest" description="Disordered" evidence="1">
    <location>
        <begin position="31"/>
        <end position="55"/>
    </location>
</feature>
<dbReference type="FunCoup" id="A0A2I4EJA8">
    <property type="interactions" value="102"/>
</dbReference>
<dbReference type="GeneID" id="108990090"/>
<organism evidence="2 3">
    <name type="scientific">Juglans regia</name>
    <name type="common">English walnut</name>
    <dbReference type="NCBI Taxonomy" id="51240"/>
    <lineage>
        <taxon>Eukaryota</taxon>
        <taxon>Viridiplantae</taxon>
        <taxon>Streptophyta</taxon>
        <taxon>Embryophyta</taxon>
        <taxon>Tracheophyta</taxon>
        <taxon>Spermatophyta</taxon>
        <taxon>Magnoliopsida</taxon>
        <taxon>eudicotyledons</taxon>
        <taxon>Gunneridae</taxon>
        <taxon>Pentapetalae</taxon>
        <taxon>rosids</taxon>
        <taxon>fabids</taxon>
        <taxon>Fagales</taxon>
        <taxon>Juglandaceae</taxon>
        <taxon>Juglans</taxon>
    </lineage>
</organism>
<proteinExistence type="predicted"/>
<dbReference type="RefSeq" id="XP_018819485.1">
    <property type="nucleotide sequence ID" value="XM_018963940.2"/>
</dbReference>
<dbReference type="KEGG" id="jre:108990090"/>
<dbReference type="Gramene" id="Jr14_13190_p1">
    <property type="protein sequence ID" value="cds.Jr14_13190_p1"/>
    <property type="gene ID" value="Jr14_13190"/>
</dbReference>
<accession>A0A2I4EJA8</accession>
<evidence type="ECO:0000256" key="1">
    <source>
        <dbReference type="SAM" id="MobiDB-lite"/>
    </source>
</evidence>
<dbReference type="OrthoDB" id="1886726at2759"/>
<protein>
    <submittedName>
        <fullName evidence="3">Uncharacterized protein LOC108990090</fullName>
    </submittedName>
</protein>
<gene>
    <name evidence="3" type="primary">LOC108990090</name>
</gene>
<dbReference type="AlphaFoldDB" id="A0A2I4EJA8"/>
<name>A0A2I4EJA8_JUGRE</name>